<evidence type="ECO:0000256" key="1">
    <source>
        <dbReference type="ARBA" id="ARBA00001947"/>
    </source>
</evidence>
<dbReference type="GO" id="GO:0003714">
    <property type="term" value="F:transcription corepressor activity"/>
    <property type="evidence" value="ECO:0007669"/>
    <property type="project" value="TreeGrafter"/>
</dbReference>
<comment type="similarity">
    <text evidence="3">Belongs to the sirtuin family. Class I subfamily.</text>
</comment>
<feature type="compositionally biased region" description="Basic and acidic residues" evidence="14">
    <location>
        <begin position="47"/>
        <end position="75"/>
    </location>
</feature>
<accession>A0A8S1HPZ5</accession>
<dbReference type="PROSITE" id="PS50305">
    <property type="entry name" value="SIRTUIN"/>
    <property type="match status" value="1"/>
</dbReference>
<gene>
    <name evidence="16" type="ORF">CAUJ_LOCUS14013</name>
</gene>
<evidence type="ECO:0000256" key="7">
    <source>
        <dbReference type="ARBA" id="ARBA00022833"/>
    </source>
</evidence>
<dbReference type="GO" id="GO:0046872">
    <property type="term" value="F:metal ion binding"/>
    <property type="evidence" value="ECO:0007669"/>
    <property type="project" value="UniProtKB-KW"/>
</dbReference>
<reference evidence="16" key="1">
    <citation type="submission" date="2020-10" db="EMBL/GenBank/DDBJ databases">
        <authorList>
            <person name="Kikuchi T."/>
        </authorList>
    </citation>
    <scope>NUCLEOTIDE SEQUENCE</scope>
    <source>
        <strain evidence="16">NKZ352</strain>
    </source>
</reference>
<comment type="subcellular location">
    <subcellularLocation>
        <location evidence="2">Nucleus</location>
    </subcellularLocation>
</comment>
<evidence type="ECO:0000259" key="15">
    <source>
        <dbReference type="PROSITE" id="PS50305"/>
    </source>
</evidence>
<dbReference type="PANTHER" id="PTHR11085:SF9">
    <property type="entry name" value="NAD-DEPENDENT PROTEIN DEACETYLASE SIRTUIN-1"/>
    <property type="match status" value="1"/>
</dbReference>
<dbReference type="Proteomes" id="UP000835052">
    <property type="component" value="Unassembled WGS sequence"/>
</dbReference>
<dbReference type="Gene3D" id="3.40.50.1220">
    <property type="entry name" value="TPP-binding domain"/>
    <property type="match status" value="1"/>
</dbReference>
<dbReference type="AlphaFoldDB" id="A0A8S1HPZ5"/>
<name>A0A8S1HPZ5_9PELO</name>
<dbReference type="SUPFAM" id="SSF52467">
    <property type="entry name" value="DHS-like NAD/FAD-binding domain"/>
    <property type="match status" value="1"/>
</dbReference>
<dbReference type="InterPro" id="IPR026590">
    <property type="entry name" value="Ssirtuin_cat_dom"/>
</dbReference>
<comment type="cofactor">
    <cofactor evidence="1">
        <name>Zn(2+)</name>
        <dbReference type="ChEBI" id="CHEBI:29105"/>
    </cofactor>
</comment>
<evidence type="ECO:0000256" key="11">
    <source>
        <dbReference type="ARBA" id="ARBA00075618"/>
    </source>
</evidence>
<evidence type="ECO:0000256" key="13">
    <source>
        <dbReference type="PROSITE-ProRule" id="PRU00236"/>
    </source>
</evidence>
<dbReference type="GO" id="GO:0005637">
    <property type="term" value="C:nuclear inner membrane"/>
    <property type="evidence" value="ECO:0007669"/>
    <property type="project" value="TreeGrafter"/>
</dbReference>
<dbReference type="Gene3D" id="3.30.1600.10">
    <property type="entry name" value="SIR2/SIRT2 'Small Domain"/>
    <property type="match status" value="1"/>
</dbReference>
<dbReference type="FunFam" id="3.30.1600.10:FF:000013">
    <property type="entry name" value="NAD-dependent protein deacetylase sirtuin-1"/>
    <property type="match status" value="1"/>
</dbReference>
<dbReference type="InterPro" id="IPR003000">
    <property type="entry name" value="Sirtuin"/>
</dbReference>
<keyword evidence="17" id="KW-1185">Reference proteome</keyword>
<dbReference type="GO" id="GO:0005654">
    <property type="term" value="C:nucleoplasm"/>
    <property type="evidence" value="ECO:0007669"/>
    <property type="project" value="TreeGrafter"/>
</dbReference>
<sequence length="579" mass="65056">MVNVENGSVSIAEAAAITLEVPEDATKVCSLNVLSNDPASSNPVCSNDEKSSEVLENSHVHHDEDASSSSEDSRVGSEIWQNQAQSGLFKKVDSMVNEGLSLPIIIKTLFPHFNIPVDNLSDTVLYGILCDILDREPKRDKLPQYNTLEDAIELFKTRKNIMLITGAGVSVSCGIPDFRSKDGIYARLHVDFPDLPDPTAMFDIRYFRQNPAPFYDFAKEIFPGQFQPSVSHKFIKLLEDSGRLLRNYTQNIDTLEKQTGITKVIECHGSFSKATCLRCQEKFDGEVIREDVMQRKVATCPACKEGVIKPDIVFFGEDLGQQFHQQMGLDKNEVDLLVVIGSSMKVRPVCLIPYNIAPDVPQILINREPLSTYRADIELLGNCDDIVSEICLALGGQFSEMIDSDNAMRKRYTEFEKMMLEEDKSQEDEEEEGKEEEDCPAKRMRLVSPQEQQKIVASMYQRRYVTIEKELPPDGYFQVSINRSVFPGAELVYDLDSKCVCRLPAKHYDRYDSDDDSDDDDSSDASTASRCFSEPALANTEVVDVGRSNTCLPDMHFDTSEPVPPTDFRNIVQDLADHN</sequence>
<dbReference type="InterPro" id="IPR026591">
    <property type="entry name" value="Sirtuin_cat_small_dom_sf"/>
</dbReference>
<evidence type="ECO:0000256" key="8">
    <source>
        <dbReference type="ARBA" id="ARBA00023027"/>
    </source>
</evidence>
<dbReference type="EC" id="2.3.1.286" evidence="4"/>
<protein>
    <recommendedName>
        <fullName evidence="10">NAD-dependent protein deacetylase sir-2.1</fullName>
        <ecNumber evidence="4">2.3.1.286</ecNumber>
    </recommendedName>
    <alternativeName>
        <fullName evidence="11">Protein sir-2.1</fullName>
    </alternativeName>
    <alternativeName>
        <fullName evidence="12">Regulatory protein SIR2 homolog 1</fullName>
    </alternativeName>
</protein>
<evidence type="ECO:0000313" key="17">
    <source>
        <dbReference type="Proteomes" id="UP000835052"/>
    </source>
</evidence>
<feature type="active site" description="Proton acceptor" evidence="13">
    <location>
        <position position="268"/>
    </location>
</feature>
<evidence type="ECO:0000313" key="16">
    <source>
        <dbReference type="EMBL" id="CAD6198106.1"/>
    </source>
</evidence>
<keyword evidence="6 13" id="KW-0479">Metal-binding</keyword>
<evidence type="ECO:0000256" key="4">
    <source>
        <dbReference type="ARBA" id="ARBA00012928"/>
    </source>
</evidence>
<dbReference type="GO" id="GO:0017136">
    <property type="term" value="F:histone deacetylase activity, NAD-dependent"/>
    <property type="evidence" value="ECO:0007669"/>
    <property type="project" value="TreeGrafter"/>
</dbReference>
<feature type="compositionally biased region" description="Acidic residues" evidence="14">
    <location>
        <begin position="424"/>
        <end position="438"/>
    </location>
</feature>
<feature type="region of interest" description="Disordered" evidence="14">
    <location>
        <begin position="38"/>
        <end position="77"/>
    </location>
</feature>
<proteinExistence type="inferred from homology"/>
<keyword evidence="7 13" id="KW-0862">Zinc</keyword>
<evidence type="ECO:0000256" key="9">
    <source>
        <dbReference type="ARBA" id="ARBA00023242"/>
    </source>
</evidence>
<comment type="caution">
    <text evidence="16">The sequence shown here is derived from an EMBL/GenBank/DDBJ whole genome shotgun (WGS) entry which is preliminary data.</text>
</comment>
<evidence type="ECO:0000256" key="14">
    <source>
        <dbReference type="SAM" id="MobiDB-lite"/>
    </source>
</evidence>
<feature type="region of interest" description="Disordered" evidence="14">
    <location>
        <begin position="510"/>
        <end position="530"/>
    </location>
</feature>
<evidence type="ECO:0000256" key="5">
    <source>
        <dbReference type="ARBA" id="ARBA00022679"/>
    </source>
</evidence>
<dbReference type="GO" id="GO:0002039">
    <property type="term" value="F:p53 binding"/>
    <property type="evidence" value="ECO:0007669"/>
    <property type="project" value="TreeGrafter"/>
</dbReference>
<dbReference type="EMBL" id="CAJGYM010000115">
    <property type="protein sequence ID" value="CAD6198106.1"/>
    <property type="molecule type" value="Genomic_DNA"/>
</dbReference>
<dbReference type="InterPro" id="IPR029035">
    <property type="entry name" value="DHS-like_NAD/FAD-binding_dom"/>
</dbReference>
<organism evidence="16 17">
    <name type="scientific">Caenorhabditis auriculariae</name>
    <dbReference type="NCBI Taxonomy" id="2777116"/>
    <lineage>
        <taxon>Eukaryota</taxon>
        <taxon>Metazoa</taxon>
        <taxon>Ecdysozoa</taxon>
        <taxon>Nematoda</taxon>
        <taxon>Chromadorea</taxon>
        <taxon>Rhabditida</taxon>
        <taxon>Rhabditina</taxon>
        <taxon>Rhabditomorpha</taxon>
        <taxon>Rhabditoidea</taxon>
        <taxon>Rhabditidae</taxon>
        <taxon>Peloderinae</taxon>
        <taxon>Caenorhabditis</taxon>
    </lineage>
</organism>
<dbReference type="Pfam" id="PF02146">
    <property type="entry name" value="SIR2"/>
    <property type="match status" value="1"/>
</dbReference>
<evidence type="ECO:0000256" key="2">
    <source>
        <dbReference type="ARBA" id="ARBA00004123"/>
    </source>
</evidence>
<feature type="binding site" evidence="13">
    <location>
        <position position="300"/>
    </location>
    <ligand>
        <name>Zn(2+)</name>
        <dbReference type="ChEBI" id="CHEBI:29105"/>
    </ligand>
</feature>
<keyword evidence="5" id="KW-0808">Transferase</keyword>
<dbReference type="GO" id="GO:0070403">
    <property type="term" value="F:NAD+ binding"/>
    <property type="evidence" value="ECO:0007669"/>
    <property type="project" value="InterPro"/>
</dbReference>
<dbReference type="GO" id="GO:0033553">
    <property type="term" value="C:rDNA heterochromatin"/>
    <property type="evidence" value="ECO:0007669"/>
    <property type="project" value="TreeGrafter"/>
</dbReference>
<feature type="region of interest" description="Disordered" evidence="14">
    <location>
        <begin position="421"/>
        <end position="440"/>
    </location>
</feature>
<dbReference type="OrthoDB" id="424302at2759"/>
<dbReference type="CDD" id="cd01408">
    <property type="entry name" value="SIRT1"/>
    <property type="match status" value="1"/>
</dbReference>
<dbReference type="InterPro" id="IPR050134">
    <property type="entry name" value="NAD-dep_sirtuin_deacylases"/>
</dbReference>
<keyword evidence="9" id="KW-0539">Nucleus</keyword>
<feature type="binding site" evidence="13">
    <location>
        <position position="279"/>
    </location>
    <ligand>
        <name>Zn(2+)</name>
        <dbReference type="ChEBI" id="CHEBI:29105"/>
    </ligand>
</feature>
<evidence type="ECO:0000256" key="6">
    <source>
        <dbReference type="ARBA" id="ARBA00022723"/>
    </source>
</evidence>
<evidence type="ECO:0000256" key="10">
    <source>
        <dbReference type="ARBA" id="ARBA00068847"/>
    </source>
</evidence>
<evidence type="ECO:0000256" key="3">
    <source>
        <dbReference type="ARBA" id="ARBA00006924"/>
    </source>
</evidence>
<feature type="domain" description="Deacetylase sirtuin-type" evidence="15">
    <location>
        <begin position="141"/>
        <end position="414"/>
    </location>
</feature>
<dbReference type="PANTHER" id="PTHR11085">
    <property type="entry name" value="NAD-DEPENDENT PROTEIN DEACYLASE SIRTUIN-5, MITOCHONDRIAL-RELATED"/>
    <property type="match status" value="1"/>
</dbReference>
<feature type="binding site" evidence="13">
    <location>
        <position position="303"/>
    </location>
    <ligand>
        <name>Zn(2+)</name>
        <dbReference type="ChEBI" id="CHEBI:29105"/>
    </ligand>
</feature>
<feature type="binding site" evidence="13">
    <location>
        <position position="276"/>
    </location>
    <ligand>
        <name>Zn(2+)</name>
        <dbReference type="ChEBI" id="CHEBI:29105"/>
    </ligand>
</feature>
<keyword evidence="8" id="KW-0520">NAD</keyword>
<feature type="compositionally biased region" description="Acidic residues" evidence="14">
    <location>
        <begin position="512"/>
        <end position="523"/>
    </location>
</feature>
<evidence type="ECO:0000256" key="12">
    <source>
        <dbReference type="ARBA" id="ARBA00083601"/>
    </source>
</evidence>